<evidence type="ECO:0000313" key="4">
    <source>
        <dbReference type="EMBL" id="KAK8948471.1"/>
    </source>
</evidence>
<feature type="repeat" description="TPR" evidence="1">
    <location>
        <begin position="242"/>
        <end position="275"/>
    </location>
</feature>
<organism evidence="4 5">
    <name type="scientific">Platanthera zijinensis</name>
    <dbReference type="NCBI Taxonomy" id="2320716"/>
    <lineage>
        <taxon>Eukaryota</taxon>
        <taxon>Viridiplantae</taxon>
        <taxon>Streptophyta</taxon>
        <taxon>Embryophyta</taxon>
        <taxon>Tracheophyta</taxon>
        <taxon>Spermatophyta</taxon>
        <taxon>Magnoliopsida</taxon>
        <taxon>Liliopsida</taxon>
        <taxon>Asparagales</taxon>
        <taxon>Orchidaceae</taxon>
        <taxon>Orchidoideae</taxon>
        <taxon>Orchideae</taxon>
        <taxon>Orchidinae</taxon>
        <taxon>Platanthera</taxon>
    </lineage>
</organism>
<feature type="compositionally biased region" description="Basic and acidic residues" evidence="2">
    <location>
        <begin position="32"/>
        <end position="42"/>
    </location>
</feature>
<dbReference type="Pfam" id="PF14559">
    <property type="entry name" value="TPR_19"/>
    <property type="match status" value="1"/>
</dbReference>
<dbReference type="GO" id="GO:0005737">
    <property type="term" value="C:cytoplasm"/>
    <property type="evidence" value="ECO:0007669"/>
    <property type="project" value="TreeGrafter"/>
</dbReference>
<feature type="compositionally biased region" description="Low complexity" evidence="2">
    <location>
        <begin position="123"/>
        <end position="133"/>
    </location>
</feature>
<dbReference type="InterPro" id="IPR036249">
    <property type="entry name" value="Thioredoxin-like_sf"/>
</dbReference>
<dbReference type="Gene3D" id="3.40.30.10">
    <property type="entry name" value="Glutaredoxin"/>
    <property type="match status" value="1"/>
</dbReference>
<feature type="region of interest" description="Disordered" evidence="2">
    <location>
        <begin position="31"/>
        <end position="135"/>
    </location>
</feature>
<feature type="repeat" description="TPR" evidence="1">
    <location>
        <begin position="400"/>
        <end position="433"/>
    </location>
</feature>
<evidence type="ECO:0000259" key="3">
    <source>
        <dbReference type="Pfam" id="PF00085"/>
    </source>
</evidence>
<accession>A0AAP0BSI5</accession>
<dbReference type="Gene3D" id="1.25.40.10">
    <property type="entry name" value="Tetratricopeptide repeat domain"/>
    <property type="match status" value="1"/>
</dbReference>
<name>A0AAP0BSI5_9ASPA</name>
<dbReference type="AlphaFoldDB" id="A0AAP0BSI5"/>
<feature type="repeat" description="TPR" evidence="1">
    <location>
        <begin position="208"/>
        <end position="241"/>
    </location>
</feature>
<dbReference type="InterPro" id="IPR019734">
    <property type="entry name" value="TPR_rpt"/>
</dbReference>
<evidence type="ECO:0000313" key="5">
    <source>
        <dbReference type="Proteomes" id="UP001418222"/>
    </source>
</evidence>
<keyword evidence="5" id="KW-1185">Reference proteome</keyword>
<feature type="compositionally biased region" description="Polar residues" evidence="2">
    <location>
        <begin position="96"/>
        <end position="106"/>
    </location>
</feature>
<feature type="compositionally biased region" description="Low complexity" evidence="2">
    <location>
        <begin position="59"/>
        <end position="70"/>
    </location>
</feature>
<dbReference type="InterPro" id="IPR011990">
    <property type="entry name" value="TPR-like_helical_dom_sf"/>
</dbReference>
<reference evidence="4 5" key="1">
    <citation type="journal article" date="2022" name="Nat. Plants">
        <title>Genomes of leafy and leafless Platanthera orchids illuminate the evolution of mycoheterotrophy.</title>
        <authorList>
            <person name="Li M.H."/>
            <person name="Liu K.W."/>
            <person name="Li Z."/>
            <person name="Lu H.C."/>
            <person name="Ye Q.L."/>
            <person name="Zhang D."/>
            <person name="Wang J.Y."/>
            <person name="Li Y.F."/>
            <person name="Zhong Z.M."/>
            <person name="Liu X."/>
            <person name="Yu X."/>
            <person name="Liu D.K."/>
            <person name="Tu X.D."/>
            <person name="Liu B."/>
            <person name="Hao Y."/>
            <person name="Liao X.Y."/>
            <person name="Jiang Y.T."/>
            <person name="Sun W.H."/>
            <person name="Chen J."/>
            <person name="Chen Y.Q."/>
            <person name="Ai Y."/>
            <person name="Zhai J.W."/>
            <person name="Wu S.S."/>
            <person name="Zhou Z."/>
            <person name="Hsiao Y.Y."/>
            <person name="Wu W.L."/>
            <person name="Chen Y.Y."/>
            <person name="Lin Y.F."/>
            <person name="Hsu J.L."/>
            <person name="Li C.Y."/>
            <person name="Wang Z.W."/>
            <person name="Zhao X."/>
            <person name="Zhong W.Y."/>
            <person name="Ma X.K."/>
            <person name="Ma L."/>
            <person name="Huang J."/>
            <person name="Chen G.Z."/>
            <person name="Huang M.Z."/>
            <person name="Huang L."/>
            <person name="Peng D.H."/>
            <person name="Luo Y.B."/>
            <person name="Zou S.Q."/>
            <person name="Chen S.P."/>
            <person name="Lan S."/>
            <person name="Tsai W.C."/>
            <person name="Van de Peer Y."/>
            <person name="Liu Z.J."/>
        </authorList>
    </citation>
    <scope>NUCLEOTIDE SEQUENCE [LARGE SCALE GENOMIC DNA]</scope>
    <source>
        <strain evidence="4">Lor287</strain>
    </source>
</reference>
<dbReference type="GO" id="GO:0006950">
    <property type="term" value="P:response to stress"/>
    <property type="evidence" value="ECO:0007669"/>
    <property type="project" value="UniProtKB-ARBA"/>
</dbReference>
<dbReference type="Pfam" id="PF00085">
    <property type="entry name" value="Thioredoxin"/>
    <property type="match status" value="1"/>
</dbReference>
<dbReference type="EMBL" id="JBBWWQ010000004">
    <property type="protein sequence ID" value="KAK8948471.1"/>
    <property type="molecule type" value="Genomic_DNA"/>
</dbReference>
<proteinExistence type="predicted"/>
<dbReference type="PANTHER" id="PTHR46050">
    <property type="entry name" value="TPR REPEAT-CONTAINING THIOREDOXIN"/>
    <property type="match status" value="1"/>
</dbReference>
<evidence type="ECO:0000256" key="2">
    <source>
        <dbReference type="SAM" id="MobiDB-lite"/>
    </source>
</evidence>
<dbReference type="InterPro" id="IPR044534">
    <property type="entry name" value="TTL1-4"/>
</dbReference>
<evidence type="ECO:0000256" key="1">
    <source>
        <dbReference type="PROSITE-ProRule" id="PRU00339"/>
    </source>
</evidence>
<dbReference type="SUPFAM" id="SSF48452">
    <property type="entry name" value="TPR-like"/>
    <property type="match status" value="2"/>
</dbReference>
<dbReference type="SUPFAM" id="SSF52833">
    <property type="entry name" value="Thioredoxin-like"/>
    <property type="match status" value="1"/>
</dbReference>
<dbReference type="CDD" id="cd02947">
    <property type="entry name" value="TRX_family"/>
    <property type="match status" value="1"/>
</dbReference>
<dbReference type="SMART" id="SM00028">
    <property type="entry name" value="TPR"/>
    <property type="match status" value="7"/>
</dbReference>
<dbReference type="InterPro" id="IPR013766">
    <property type="entry name" value="Thioredoxin_domain"/>
</dbReference>
<dbReference type="PANTHER" id="PTHR46050:SF29">
    <property type="entry name" value="TPR REPEAT-CONTAINING THIOREDOXIN TTL4"/>
    <property type="match status" value="1"/>
</dbReference>
<keyword evidence="1" id="KW-0802">TPR repeat</keyword>
<dbReference type="Proteomes" id="UP001418222">
    <property type="component" value="Unassembled WGS sequence"/>
</dbReference>
<dbReference type="PROSITE" id="PS50005">
    <property type="entry name" value="TPR"/>
    <property type="match status" value="3"/>
</dbReference>
<comment type="caution">
    <text evidence="4">The sequence shown here is derived from an EMBL/GenBank/DDBJ whole genome shotgun (WGS) entry which is preliminary data.</text>
</comment>
<protein>
    <submittedName>
        <fullName evidence="4">TPR repeat-containing thioredoxin TTL1</fullName>
    </submittedName>
</protein>
<sequence length="680" mass="73449">MSRPERPKGGESKKPFSAQFLSDRVDSALILDGDKPDAKGFDHLASPVSPLRTVGGGAAAASSSSSSSGSLSEKPPPNAILSAVKSDAGVRRSHSGELSASNSGSPNRIPGHRRSGSGQMVFSGGAASSSASSPVTNVLPAGNICPSGKIGKTGMMSRSTARKDVLGSGSGFYGHGSIMRGSAAGVAKSPGSGETTEMRNLRSRNVDPAEITKAGNEHYKKGEFVEALKFYDRAVEMCPGNASCWSNRAASFMGLERLKDAVRDFDEAIRLNPSFTKAHLKLSGLYLRLGQIEPAMRHLVLAGEQPDASEMQKLQMAEKYMERCTNARKISDWKSTLREADAVVAAGADSSPLVTSIRAEALLHLRHLDEADSALSKALKYAMKSPPSSQANFLGMLSGSYIWFVQAQVELAKGRFENAVESAEKAHEFDPLNIEVSVMRNNVKSVTKARTQGNEFFKSGYFAEACTAYGEGLKYAPANPVLHCNRAACRSKMGQWERSLEDCNEALRIQPSYTKALLRRAASFAKLERWVEAVRDYEVLRKELPADKEVAEALFHSQVSLKMSRGEEVSNMTFGGEVEQITGPEQFHAAIALPGVSVVYFTAASNQRCFQTTPLIDALCTKYPSLNFLKVDINGSPSIAKQEKVIIVPTVKIYRNGVGVKEMICPSMQVLELSLKHYDI</sequence>
<feature type="domain" description="Thioredoxin" evidence="3">
    <location>
        <begin position="584"/>
        <end position="663"/>
    </location>
</feature>
<gene>
    <name evidence="4" type="primary">TTL1</name>
    <name evidence="4" type="ORF">KSP39_PZI005588</name>
</gene>